<dbReference type="PANTHER" id="PTHR32071">
    <property type="entry name" value="TRANSCRIPTIONAL REGULATORY PROTEIN"/>
    <property type="match status" value="1"/>
</dbReference>
<dbReference type="InterPro" id="IPR025944">
    <property type="entry name" value="Sigma_54_int_dom_CS"/>
</dbReference>
<dbReference type="GO" id="GO:0005524">
    <property type="term" value="F:ATP binding"/>
    <property type="evidence" value="ECO:0007669"/>
    <property type="project" value="UniProtKB-KW"/>
</dbReference>
<dbReference type="InterPro" id="IPR003593">
    <property type="entry name" value="AAA+_ATPase"/>
</dbReference>
<dbReference type="FunFam" id="3.40.50.300:FF:000006">
    <property type="entry name" value="DNA-binding transcriptional regulator NtrC"/>
    <property type="match status" value="1"/>
</dbReference>
<dbReference type="AlphaFoldDB" id="A0A3M8DQ40"/>
<dbReference type="InterPro" id="IPR027417">
    <property type="entry name" value="P-loop_NTPase"/>
</dbReference>
<evidence type="ECO:0000256" key="2">
    <source>
        <dbReference type="ARBA" id="ARBA00022797"/>
    </source>
</evidence>
<keyword evidence="5" id="KW-0238">DNA-binding</keyword>
<evidence type="ECO:0000313" key="9">
    <source>
        <dbReference type="EMBL" id="RNB89545.1"/>
    </source>
</evidence>
<dbReference type="PROSITE" id="PS00676">
    <property type="entry name" value="SIGMA54_INTERACT_2"/>
    <property type="match status" value="1"/>
</dbReference>
<dbReference type="Gene3D" id="1.10.10.60">
    <property type="entry name" value="Homeodomain-like"/>
    <property type="match status" value="1"/>
</dbReference>
<dbReference type="Proteomes" id="UP000271031">
    <property type="component" value="Unassembled WGS sequence"/>
</dbReference>
<sequence>MGTRMFSDIKIHDNWLVHSAGMTVDSVLGSKQEELLETIFSKESISFIKNIVHKKITSLKSEAISQLLIAPFLLLIVKEPSRILTAVSMQDTNQTGGSGEPDAGSMEASLIARSPKMLEIMEIVRKISHVDSTILLLGRSGVGKSVIAKLIHKYSSRSNKSFISVNCGAIPEALMESELFGYSHGSFTGGKRGGKKGIFESANEGTVFLDEIGELPLNLQVKLLEVLQENSIRPIGSSRLVPVNVRVIAATNQDLLELVAQKKFREDLYYRLNVVPIEIPSLRERQEDIVYLARHFLTQRIKKYGIYKTFHPDVEEVLKQHEWPGNVRELENLIERVFITAEESEIQVKHLPAAFHSQFSGILPKNETTGIIPLKEAKRLVEKELILKAYDLYKSSYRVAEALGVDQSTIAKKLKEFREEDGKQK</sequence>
<name>A0A3M8DQ40_9BACL</name>
<keyword evidence="3" id="KW-0067">ATP-binding</keyword>
<dbReference type="SUPFAM" id="SSF46689">
    <property type="entry name" value="Homeodomain-like"/>
    <property type="match status" value="1"/>
</dbReference>
<evidence type="ECO:0000256" key="4">
    <source>
        <dbReference type="ARBA" id="ARBA00023015"/>
    </source>
</evidence>
<dbReference type="Pfam" id="PF00158">
    <property type="entry name" value="Sigma54_activat"/>
    <property type="match status" value="1"/>
</dbReference>
<dbReference type="SMART" id="SM00382">
    <property type="entry name" value="AAA"/>
    <property type="match status" value="1"/>
</dbReference>
<dbReference type="PANTHER" id="PTHR32071:SF57">
    <property type="entry name" value="C4-DICARBOXYLATE TRANSPORT TRANSCRIPTIONAL REGULATORY PROTEIN DCTD"/>
    <property type="match status" value="1"/>
</dbReference>
<keyword evidence="4" id="KW-0805">Transcription regulation</keyword>
<organism evidence="9 10">
    <name type="scientific">Brevibacillus fluminis</name>
    <dbReference type="NCBI Taxonomy" id="511487"/>
    <lineage>
        <taxon>Bacteria</taxon>
        <taxon>Bacillati</taxon>
        <taxon>Bacillota</taxon>
        <taxon>Bacilli</taxon>
        <taxon>Bacillales</taxon>
        <taxon>Paenibacillaceae</taxon>
        <taxon>Brevibacillus</taxon>
    </lineage>
</organism>
<feature type="domain" description="Sigma-54 factor interaction" evidence="8">
    <location>
        <begin position="110"/>
        <end position="339"/>
    </location>
</feature>
<dbReference type="Pfam" id="PF25601">
    <property type="entry name" value="AAA_lid_14"/>
    <property type="match status" value="1"/>
</dbReference>
<dbReference type="InterPro" id="IPR002078">
    <property type="entry name" value="Sigma_54_int"/>
</dbReference>
<dbReference type="InterPro" id="IPR025943">
    <property type="entry name" value="Sigma_54_int_dom_ATP-bd_2"/>
</dbReference>
<dbReference type="GO" id="GO:0006355">
    <property type="term" value="P:regulation of DNA-templated transcription"/>
    <property type="evidence" value="ECO:0007669"/>
    <property type="project" value="InterPro"/>
</dbReference>
<dbReference type="PROSITE" id="PS00688">
    <property type="entry name" value="SIGMA54_INTERACT_3"/>
    <property type="match status" value="1"/>
</dbReference>
<dbReference type="PROSITE" id="PS50045">
    <property type="entry name" value="SIGMA54_INTERACT_4"/>
    <property type="match status" value="1"/>
</dbReference>
<comment type="caution">
    <text evidence="9">The sequence shown here is derived from an EMBL/GenBank/DDBJ whole genome shotgun (WGS) entry which is preliminary data.</text>
</comment>
<dbReference type="InterPro" id="IPR030828">
    <property type="entry name" value="HTH_TyrR"/>
</dbReference>
<protein>
    <recommendedName>
        <fullName evidence="7">HTH-type transcriptional regulatory protein TyrR</fullName>
    </recommendedName>
</protein>
<evidence type="ECO:0000256" key="6">
    <source>
        <dbReference type="ARBA" id="ARBA00023163"/>
    </source>
</evidence>
<keyword evidence="2" id="KW-0058">Aromatic hydrocarbons catabolism</keyword>
<dbReference type="GO" id="GO:0003677">
    <property type="term" value="F:DNA binding"/>
    <property type="evidence" value="ECO:0007669"/>
    <property type="project" value="UniProtKB-KW"/>
</dbReference>
<evidence type="ECO:0000313" key="10">
    <source>
        <dbReference type="Proteomes" id="UP000271031"/>
    </source>
</evidence>
<dbReference type="OrthoDB" id="9771372at2"/>
<keyword evidence="6" id="KW-0804">Transcription</keyword>
<dbReference type="EMBL" id="RHHQ01000008">
    <property type="protein sequence ID" value="RNB89545.1"/>
    <property type="molecule type" value="Genomic_DNA"/>
</dbReference>
<dbReference type="CDD" id="cd00009">
    <property type="entry name" value="AAA"/>
    <property type="match status" value="1"/>
</dbReference>
<accession>A0A3M8DQ40</accession>
<dbReference type="Pfam" id="PF18024">
    <property type="entry name" value="HTH_50"/>
    <property type="match status" value="1"/>
</dbReference>
<evidence type="ECO:0000256" key="3">
    <source>
        <dbReference type="ARBA" id="ARBA00022840"/>
    </source>
</evidence>
<evidence type="ECO:0000256" key="1">
    <source>
        <dbReference type="ARBA" id="ARBA00022741"/>
    </source>
</evidence>
<dbReference type="Gene3D" id="3.40.50.300">
    <property type="entry name" value="P-loop containing nucleotide triphosphate hydrolases"/>
    <property type="match status" value="1"/>
</dbReference>
<evidence type="ECO:0000256" key="5">
    <source>
        <dbReference type="ARBA" id="ARBA00023125"/>
    </source>
</evidence>
<dbReference type="Gene3D" id="1.10.8.60">
    <property type="match status" value="1"/>
</dbReference>
<proteinExistence type="predicted"/>
<keyword evidence="10" id="KW-1185">Reference proteome</keyword>
<reference evidence="9 10" key="1">
    <citation type="submission" date="2018-10" db="EMBL/GenBank/DDBJ databases">
        <title>Phylogenomics of Brevibacillus.</title>
        <authorList>
            <person name="Dunlap C."/>
        </authorList>
    </citation>
    <scope>NUCLEOTIDE SEQUENCE [LARGE SCALE GENOMIC DNA]</scope>
    <source>
        <strain evidence="9 10">JCM 15716</strain>
    </source>
</reference>
<keyword evidence="1" id="KW-0547">Nucleotide-binding</keyword>
<dbReference type="SUPFAM" id="SSF52540">
    <property type="entry name" value="P-loop containing nucleoside triphosphate hydrolases"/>
    <property type="match status" value="1"/>
</dbReference>
<evidence type="ECO:0000256" key="7">
    <source>
        <dbReference type="ARBA" id="ARBA00029500"/>
    </source>
</evidence>
<dbReference type="InterPro" id="IPR009057">
    <property type="entry name" value="Homeodomain-like_sf"/>
</dbReference>
<dbReference type="InterPro" id="IPR058031">
    <property type="entry name" value="AAA_lid_NorR"/>
</dbReference>
<evidence type="ECO:0000259" key="8">
    <source>
        <dbReference type="PROSITE" id="PS50045"/>
    </source>
</evidence>
<gene>
    <name evidence="9" type="ORF">EDM56_10155</name>
</gene>